<reference evidence="1 2" key="2">
    <citation type="journal article" date="2022" name="Mol. Ecol. Resour.">
        <title>The genomes of chicory, endive, great burdock and yacon provide insights into Asteraceae paleo-polyploidization history and plant inulin production.</title>
        <authorList>
            <person name="Fan W."/>
            <person name="Wang S."/>
            <person name="Wang H."/>
            <person name="Wang A."/>
            <person name="Jiang F."/>
            <person name="Liu H."/>
            <person name="Zhao H."/>
            <person name="Xu D."/>
            <person name="Zhang Y."/>
        </authorList>
    </citation>
    <scope>NUCLEOTIDE SEQUENCE [LARGE SCALE GENOMIC DNA]</scope>
    <source>
        <strain evidence="2">cv. Punajuju</strain>
        <tissue evidence="1">Leaves</tissue>
    </source>
</reference>
<evidence type="ECO:0000313" key="2">
    <source>
        <dbReference type="Proteomes" id="UP001055811"/>
    </source>
</evidence>
<dbReference type="EMBL" id="CM042009">
    <property type="protein sequence ID" value="KAI3789715.1"/>
    <property type="molecule type" value="Genomic_DNA"/>
</dbReference>
<comment type="caution">
    <text evidence="1">The sequence shown here is derived from an EMBL/GenBank/DDBJ whole genome shotgun (WGS) entry which is preliminary data.</text>
</comment>
<dbReference type="Proteomes" id="UP001055811">
    <property type="component" value="Linkage Group LG01"/>
</dbReference>
<organism evidence="1 2">
    <name type="scientific">Cichorium intybus</name>
    <name type="common">Chicory</name>
    <dbReference type="NCBI Taxonomy" id="13427"/>
    <lineage>
        <taxon>Eukaryota</taxon>
        <taxon>Viridiplantae</taxon>
        <taxon>Streptophyta</taxon>
        <taxon>Embryophyta</taxon>
        <taxon>Tracheophyta</taxon>
        <taxon>Spermatophyta</taxon>
        <taxon>Magnoliopsida</taxon>
        <taxon>eudicotyledons</taxon>
        <taxon>Gunneridae</taxon>
        <taxon>Pentapetalae</taxon>
        <taxon>asterids</taxon>
        <taxon>campanulids</taxon>
        <taxon>Asterales</taxon>
        <taxon>Asteraceae</taxon>
        <taxon>Cichorioideae</taxon>
        <taxon>Cichorieae</taxon>
        <taxon>Cichoriinae</taxon>
        <taxon>Cichorium</taxon>
    </lineage>
</organism>
<gene>
    <name evidence="1" type="ORF">L2E82_02518</name>
</gene>
<proteinExistence type="predicted"/>
<accession>A0ACB9H2Y4</accession>
<reference evidence="2" key="1">
    <citation type="journal article" date="2022" name="Mol. Ecol. Resour.">
        <title>The genomes of chicory, endive, great burdock and yacon provide insights into Asteraceae palaeo-polyploidization history and plant inulin production.</title>
        <authorList>
            <person name="Fan W."/>
            <person name="Wang S."/>
            <person name="Wang H."/>
            <person name="Wang A."/>
            <person name="Jiang F."/>
            <person name="Liu H."/>
            <person name="Zhao H."/>
            <person name="Xu D."/>
            <person name="Zhang Y."/>
        </authorList>
    </citation>
    <scope>NUCLEOTIDE SEQUENCE [LARGE SCALE GENOMIC DNA]</scope>
    <source>
        <strain evidence="2">cv. Punajuju</strain>
    </source>
</reference>
<sequence>MASHPLYIPAPELPFQAPISSLAFGEDEFYSSCRSNRLIQEVLYVIDLQVSDRGMGNTASGRVNSKVPGYLANILSTGDENLTPVPVIEPVNTILTAAEIVMLFNPTDPPPTPARTTGWAICPVFHGTPSDYMTTEFLKRCFTCKREFRQRVDIYMYKDLPFCSDECRNKEMEKDIEEEMKEDDDMEEKMRSRKNARPKRTIFFIGEA</sequence>
<name>A0ACB9H2Y4_CICIN</name>
<protein>
    <submittedName>
        <fullName evidence="1">Uncharacterized protein</fullName>
    </submittedName>
</protein>
<evidence type="ECO:0000313" key="1">
    <source>
        <dbReference type="EMBL" id="KAI3789715.1"/>
    </source>
</evidence>
<keyword evidence="2" id="KW-1185">Reference proteome</keyword>